<proteinExistence type="predicted"/>
<evidence type="ECO:0000313" key="1">
    <source>
        <dbReference type="EMBL" id="KAG0313969.1"/>
    </source>
</evidence>
<evidence type="ECO:0000313" key="2">
    <source>
        <dbReference type="Proteomes" id="UP000738325"/>
    </source>
</evidence>
<accession>A0A9P6R791</accession>
<name>A0A9P6R791_9FUNG</name>
<dbReference type="Proteomes" id="UP000738325">
    <property type="component" value="Unassembled WGS sequence"/>
</dbReference>
<dbReference type="PANTHER" id="PTHR38926">
    <property type="entry name" value="F-BOX DOMAIN CONTAINING PROTEIN, EXPRESSED"/>
    <property type="match status" value="1"/>
</dbReference>
<dbReference type="SUPFAM" id="SSF81383">
    <property type="entry name" value="F-box domain"/>
    <property type="match status" value="1"/>
</dbReference>
<gene>
    <name evidence="1" type="ORF">BGZ99_008450</name>
</gene>
<sequence>MEKDHAFDDALIRAELAKYLTPRDLAQCAGVSHAWFDWFIPSLWHTRSFYCSLSNIPGLRRYQQHVRVIKDIAINLAVESRDYWSFPNLQSVQFVQGNNNNLFRPQYVTFGGFGGIHQGGQMVQGSVNVSRVDLRLVKLLDSTPLLQDLTVTLSLDNTDVYRQFLLALQSLTHLRRLELVCNEYVNPIHIQQVISACRQCETLSFKFWGNDSFKGTEEAGEYALAKAAMEQMQDIAVKTLYLESSLSDQEATIMVPLLKHCPLLEEIHLWDLHLDSTLELLQDAFRNGACPQLKTLFPSNSPPTKKDPLPTLLSVMGPNRGVNAVGLQTLTIPTHYFLAESALAITQHLAQSMTVLNFQEHIMKFEVFNELVTGLPHLRSLSARIEEISAQTVDINRFNQMCARDWVCLGLEKLQVGSQLTQGIPTVKTDSWKQSLPRRCMDYMFSQFARLENLEQWDWVAGPVDLFILTGGYLRTLSNLKQLRRLGLGSSTVYRMGAKEADWVAENWPRLEHVDLSCRKMLVPIADSSRVKADKLALDAFIHTLRSKRPSITFNR</sequence>
<dbReference type="EMBL" id="JAAAIP010000654">
    <property type="protein sequence ID" value="KAG0313969.1"/>
    <property type="molecule type" value="Genomic_DNA"/>
</dbReference>
<dbReference type="SUPFAM" id="SSF52047">
    <property type="entry name" value="RNI-like"/>
    <property type="match status" value="1"/>
</dbReference>
<dbReference type="PANTHER" id="PTHR38926:SF5">
    <property type="entry name" value="F-BOX AND LEUCINE-RICH REPEAT PROTEIN 6"/>
    <property type="match status" value="1"/>
</dbReference>
<dbReference type="Gene3D" id="3.80.10.10">
    <property type="entry name" value="Ribonuclease Inhibitor"/>
    <property type="match status" value="1"/>
</dbReference>
<dbReference type="AlphaFoldDB" id="A0A9P6R791"/>
<evidence type="ECO:0008006" key="3">
    <source>
        <dbReference type="Google" id="ProtNLM"/>
    </source>
</evidence>
<dbReference type="InterPro" id="IPR032675">
    <property type="entry name" value="LRR_dom_sf"/>
</dbReference>
<dbReference type="InterPro" id="IPR036047">
    <property type="entry name" value="F-box-like_dom_sf"/>
</dbReference>
<protein>
    <recommendedName>
        <fullName evidence="3">F-box domain-containing protein</fullName>
    </recommendedName>
</protein>
<reference evidence="1" key="1">
    <citation type="journal article" date="2020" name="Fungal Divers.">
        <title>Resolving the Mortierellaceae phylogeny through synthesis of multi-gene phylogenetics and phylogenomics.</title>
        <authorList>
            <person name="Vandepol N."/>
            <person name="Liber J."/>
            <person name="Desiro A."/>
            <person name="Na H."/>
            <person name="Kennedy M."/>
            <person name="Barry K."/>
            <person name="Grigoriev I.V."/>
            <person name="Miller A.N."/>
            <person name="O'Donnell K."/>
            <person name="Stajich J.E."/>
            <person name="Bonito G."/>
        </authorList>
    </citation>
    <scope>NUCLEOTIDE SEQUENCE</scope>
    <source>
        <strain evidence="1">REB-010B</strain>
    </source>
</reference>
<dbReference type="OrthoDB" id="2370841at2759"/>
<keyword evidence="2" id="KW-1185">Reference proteome</keyword>
<comment type="caution">
    <text evidence="1">The sequence shown here is derived from an EMBL/GenBank/DDBJ whole genome shotgun (WGS) entry which is preliminary data.</text>
</comment>
<organism evidence="1 2">
    <name type="scientific">Dissophora globulifera</name>
    <dbReference type="NCBI Taxonomy" id="979702"/>
    <lineage>
        <taxon>Eukaryota</taxon>
        <taxon>Fungi</taxon>
        <taxon>Fungi incertae sedis</taxon>
        <taxon>Mucoromycota</taxon>
        <taxon>Mortierellomycotina</taxon>
        <taxon>Mortierellomycetes</taxon>
        <taxon>Mortierellales</taxon>
        <taxon>Mortierellaceae</taxon>
        <taxon>Dissophora</taxon>
    </lineage>
</organism>